<protein>
    <submittedName>
        <fullName evidence="6">Polysaccharide deacetylase family protein</fullName>
    </submittedName>
</protein>
<evidence type="ECO:0000313" key="6">
    <source>
        <dbReference type="EMBL" id="HJF45957.1"/>
    </source>
</evidence>
<dbReference type="SUPFAM" id="SSF88713">
    <property type="entry name" value="Glycoside hydrolase/deacetylase"/>
    <property type="match status" value="1"/>
</dbReference>
<dbReference type="GO" id="GO:0016020">
    <property type="term" value="C:membrane"/>
    <property type="evidence" value="ECO:0007669"/>
    <property type="project" value="TreeGrafter"/>
</dbReference>
<dbReference type="Proteomes" id="UP000697330">
    <property type="component" value="Unassembled WGS sequence"/>
</dbReference>
<dbReference type="PROSITE" id="PS51677">
    <property type="entry name" value="NODB"/>
    <property type="match status" value="1"/>
</dbReference>
<reference evidence="6" key="1">
    <citation type="journal article" date="2021" name="PeerJ">
        <title>Extensive microbial diversity within the chicken gut microbiome revealed by metagenomics and culture.</title>
        <authorList>
            <person name="Gilroy R."/>
            <person name="Ravi A."/>
            <person name="Getino M."/>
            <person name="Pursley I."/>
            <person name="Horton D.L."/>
            <person name="Alikhan N.F."/>
            <person name="Baker D."/>
            <person name="Gharbi K."/>
            <person name="Hall N."/>
            <person name="Watson M."/>
            <person name="Adriaenssens E.M."/>
            <person name="Foster-Nyarko E."/>
            <person name="Jarju S."/>
            <person name="Secka A."/>
            <person name="Antonio M."/>
            <person name="Oren A."/>
            <person name="Chaudhuri R.R."/>
            <person name="La Ragione R."/>
            <person name="Hildebrand F."/>
            <person name="Pallen M.J."/>
        </authorList>
    </citation>
    <scope>NUCLEOTIDE SEQUENCE</scope>
    <source>
        <strain evidence="6">CHK124-7917</strain>
    </source>
</reference>
<feature type="transmembrane region" description="Helical" evidence="4">
    <location>
        <begin position="118"/>
        <end position="139"/>
    </location>
</feature>
<dbReference type="AlphaFoldDB" id="A0A921GGL4"/>
<dbReference type="GO" id="GO:0005975">
    <property type="term" value="P:carbohydrate metabolic process"/>
    <property type="evidence" value="ECO:0007669"/>
    <property type="project" value="InterPro"/>
</dbReference>
<evidence type="ECO:0000256" key="2">
    <source>
        <dbReference type="ARBA" id="ARBA00022801"/>
    </source>
</evidence>
<evidence type="ECO:0000256" key="1">
    <source>
        <dbReference type="ARBA" id="ARBA00022723"/>
    </source>
</evidence>
<keyword evidence="4" id="KW-1133">Transmembrane helix</keyword>
<accession>A0A921GGL4</accession>
<dbReference type="CDD" id="cd10917">
    <property type="entry name" value="CE4_NodB_like_6s_7s"/>
    <property type="match status" value="1"/>
</dbReference>
<keyword evidence="2" id="KW-0378">Hydrolase</keyword>
<keyword evidence="4" id="KW-0472">Membrane</keyword>
<evidence type="ECO:0000256" key="4">
    <source>
        <dbReference type="SAM" id="Phobius"/>
    </source>
</evidence>
<evidence type="ECO:0000259" key="5">
    <source>
        <dbReference type="PROSITE" id="PS51677"/>
    </source>
</evidence>
<dbReference type="RefSeq" id="WP_274959586.1">
    <property type="nucleotide sequence ID" value="NZ_DYWQ01000144.1"/>
</dbReference>
<proteinExistence type="predicted"/>
<evidence type="ECO:0000313" key="7">
    <source>
        <dbReference type="Proteomes" id="UP000697330"/>
    </source>
</evidence>
<keyword evidence="1" id="KW-0479">Metal-binding</keyword>
<dbReference type="InterPro" id="IPR002509">
    <property type="entry name" value="NODB_dom"/>
</dbReference>
<feature type="compositionally biased region" description="Basic residues" evidence="3">
    <location>
        <begin position="104"/>
        <end position="114"/>
    </location>
</feature>
<dbReference type="Gene3D" id="3.20.20.370">
    <property type="entry name" value="Glycoside hydrolase/deacetylase"/>
    <property type="match status" value="1"/>
</dbReference>
<gene>
    <name evidence="6" type="ORF">K8U72_09285</name>
</gene>
<organism evidence="6 7">
    <name type="scientific">Thermophilibacter provencensis</name>
    <dbReference type="NCBI Taxonomy" id="1852386"/>
    <lineage>
        <taxon>Bacteria</taxon>
        <taxon>Bacillati</taxon>
        <taxon>Actinomycetota</taxon>
        <taxon>Coriobacteriia</taxon>
        <taxon>Coriobacteriales</taxon>
        <taxon>Atopobiaceae</taxon>
        <taxon>Thermophilibacter</taxon>
    </lineage>
</organism>
<name>A0A921GGL4_9ACTN</name>
<feature type="non-terminal residue" evidence="6">
    <location>
        <position position="498"/>
    </location>
</feature>
<dbReference type="PANTHER" id="PTHR10587">
    <property type="entry name" value="GLYCOSYL TRANSFERASE-RELATED"/>
    <property type="match status" value="1"/>
</dbReference>
<feature type="domain" description="NodB homology" evidence="5">
    <location>
        <begin position="298"/>
        <end position="477"/>
    </location>
</feature>
<dbReference type="GO" id="GO:0016810">
    <property type="term" value="F:hydrolase activity, acting on carbon-nitrogen (but not peptide) bonds"/>
    <property type="evidence" value="ECO:0007669"/>
    <property type="project" value="InterPro"/>
</dbReference>
<comment type="caution">
    <text evidence="6">The sequence shown here is derived from an EMBL/GenBank/DDBJ whole genome shotgun (WGS) entry which is preliminary data.</text>
</comment>
<feature type="compositionally biased region" description="Basic and acidic residues" evidence="3">
    <location>
        <begin position="36"/>
        <end position="46"/>
    </location>
</feature>
<sequence>MTSRNNPQRPHRRTRSPQASNPYMHPIDLPRATPSRSDEDPREARPQSRSAHQTDYDSYDDPYVGSYAEQDNDPDESDYGDPYGDAGSYRRTGHGRQAPMPRQRAPRSRYKRRREGRGATIVGLLVVVAIVGGGIWMWLNRTVNVSVNGERADVRVGSTLEEIVKSEELSPKPGNLVSVSGNVITEGGGDAFSATVNGAQLDAAGRDAFRAEGNEEITFGDGADVTEASHEEEREIQPLLEPPDSVGSVTFVSQYGKTGRQKFVVGDTSGESVPGDVVEPAQNVKLMSINPRADDGRKLIALTFDDGPSKYTQQYLDILTEHGIHATFFCLGSAAANNPDLVKAIKDQGSQVASHTMNHQQLTAVDQTTLQSEITEAFSAISGAGGGDTSVIRPPYGSFDTSTWLASGGTLSASVIWNLDSLDWELPGADVIVNNCTSGAFSGSIILMHDGGGNRDQDLEALPRIIEQLQGEGYEFVTVAELMASDSRIPAEVAAGNA</sequence>
<evidence type="ECO:0000256" key="3">
    <source>
        <dbReference type="SAM" id="MobiDB-lite"/>
    </source>
</evidence>
<keyword evidence="4" id="KW-0812">Transmembrane</keyword>
<dbReference type="InterPro" id="IPR011330">
    <property type="entry name" value="Glyco_hydro/deAcase_b/a-brl"/>
</dbReference>
<feature type="compositionally biased region" description="Acidic residues" evidence="3">
    <location>
        <begin position="70"/>
        <end position="79"/>
    </location>
</feature>
<feature type="region of interest" description="Disordered" evidence="3">
    <location>
        <begin position="1"/>
        <end position="114"/>
    </location>
</feature>
<dbReference type="PANTHER" id="PTHR10587:SF133">
    <property type="entry name" value="CHITIN DEACETYLASE 1-RELATED"/>
    <property type="match status" value="1"/>
</dbReference>
<dbReference type="GO" id="GO:0046872">
    <property type="term" value="F:metal ion binding"/>
    <property type="evidence" value="ECO:0007669"/>
    <property type="project" value="UniProtKB-KW"/>
</dbReference>
<dbReference type="EMBL" id="DYWQ01000144">
    <property type="protein sequence ID" value="HJF45957.1"/>
    <property type="molecule type" value="Genomic_DNA"/>
</dbReference>
<reference evidence="6" key="2">
    <citation type="submission" date="2021-09" db="EMBL/GenBank/DDBJ databases">
        <authorList>
            <person name="Gilroy R."/>
        </authorList>
    </citation>
    <scope>NUCLEOTIDE SEQUENCE</scope>
    <source>
        <strain evidence="6">CHK124-7917</strain>
    </source>
</reference>
<dbReference type="InterPro" id="IPR050248">
    <property type="entry name" value="Polysacc_deacetylase_ArnD"/>
</dbReference>
<dbReference type="Pfam" id="PF01522">
    <property type="entry name" value="Polysacc_deac_1"/>
    <property type="match status" value="1"/>
</dbReference>